<evidence type="ECO:0000256" key="1">
    <source>
        <dbReference type="ARBA" id="ARBA00022737"/>
    </source>
</evidence>
<accession>A0A1V9YP54</accession>
<dbReference type="InterPro" id="IPR000408">
    <property type="entry name" value="Reg_chr_condens"/>
</dbReference>
<feature type="repeat" description="RCC1" evidence="2">
    <location>
        <begin position="302"/>
        <end position="353"/>
    </location>
</feature>
<dbReference type="OrthoDB" id="10256179at2759"/>
<dbReference type="STRING" id="74557.A0A1V9YP54"/>
<dbReference type="PROSITE" id="PS00626">
    <property type="entry name" value="RCC1_2"/>
    <property type="match status" value="1"/>
</dbReference>
<feature type="domain" description="RCC1-like" evidence="5">
    <location>
        <begin position="47"/>
        <end position="348"/>
    </location>
</feature>
<gene>
    <name evidence="6" type="ORF">THRCLA_10453</name>
</gene>
<feature type="region of interest" description="Disordered" evidence="3">
    <location>
        <begin position="664"/>
        <end position="693"/>
    </location>
</feature>
<dbReference type="SUPFAM" id="SSF81296">
    <property type="entry name" value="E set domains"/>
    <property type="match status" value="1"/>
</dbReference>
<evidence type="ECO:0000313" key="6">
    <source>
        <dbReference type="EMBL" id="OQR87502.1"/>
    </source>
</evidence>
<evidence type="ECO:0000256" key="3">
    <source>
        <dbReference type="SAM" id="MobiDB-lite"/>
    </source>
</evidence>
<dbReference type="PANTHER" id="PTHR22870:SF408">
    <property type="entry name" value="OS09G0560450 PROTEIN"/>
    <property type="match status" value="1"/>
</dbReference>
<keyword evidence="1" id="KW-0677">Repeat</keyword>
<evidence type="ECO:0000313" key="7">
    <source>
        <dbReference type="Proteomes" id="UP000243217"/>
    </source>
</evidence>
<sequence>MGWEGSTGHLYLTGANGCTRYHEIEGRKVRAIYGNYTASLALTDGWKLEWMTPQPMELRNSLYDIKIYQLAFGRNHTIALSLDGHLFAWGDGQYGQLGLGGNVNQAKNPQKIREIPQAHFTSIASGGYHSAAITDSGSLYMWGRNFEGQLGHAMHCMTREQNEAKYGVVHHPKHVDDFLKKLCKQIACGDKFSIILTENGEVYACGEGQMGQLGQGRCTKLMHPMLTLLAEKHDLFVQVACGWAHALALTGSGRLFAWGFNHYGQLGVDDTKTRFFPEEIPGLLFKQVYASGNYSAAISSAGRLYTWGNGSSGKLGHQNHENIYRPKVVQAVQDTYIRSIACASDHMLFFAPSWVEQIIPTSGSFHGGTELKIFGSGFWNTPDLTVRFVPLTEGRLARATLAKFDPTTGIISCEVPRFSVPGDFAVEVAINGKHFTTNGVTFEVFVPPVFTFLSHQELPLVSSTQVHIHLRGTKPKATQSLLVRWAPLDQKYEPIVVGGEYGEIMKEITSGDEDENINVIEEDVENDDDMFMISFSAPSFNMNESELIACHVEVSFNGLNYLLVRLIESGSSDAEIVYFHEAAITRIVPNSISLVDNSMDIQIRLQQMFDIGQFKCRIRFSEEETFDLPYRTALANLQINSYSIEEQTVYCTIPPFSDWRVDTITPKSVDSDDDNSKRRPSVPQATPGPWYQPENRKFTMTVLVSINGGATYLPPISPGADNIYAYTPGLLESIQPASGPLGGGTLATITSNYVYFDTNDAMVSIDFNGDIQFVPGFVKASEESTERRLFFEVPPFFVQPPVPTESPRPGGGPNYPAPPNLPLAVIKVALNGSTYHEESSLSFEFYFNPKIMSIEPSVVSPGAIIQMTGELFRTSPLVKYRLAKADNSLLFDVQANYLEDKTSKVIKLEIPPLGNSADGELWFSIALNGQRYFTSENARIVYIDQPEPVATKDDKKKH</sequence>
<evidence type="ECO:0008006" key="8">
    <source>
        <dbReference type="Google" id="ProtNLM"/>
    </source>
</evidence>
<keyword evidence="7" id="KW-1185">Reference proteome</keyword>
<proteinExistence type="predicted"/>
<dbReference type="PRINTS" id="PR00633">
    <property type="entry name" value="RCCNDNSATION"/>
</dbReference>
<dbReference type="InterPro" id="IPR002909">
    <property type="entry name" value="IPT_dom"/>
</dbReference>
<dbReference type="Pfam" id="PF25390">
    <property type="entry name" value="WD40_RLD"/>
    <property type="match status" value="1"/>
</dbReference>
<dbReference type="Gene3D" id="2.130.10.30">
    <property type="entry name" value="Regulator of chromosome condensation 1/beta-lactamase-inhibitor protein II"/>
    <property type="match status" value="2"/>
</dbReference>
<evidence type="ECO:0000259" key="4">
    <source>
        <dbReference type="Pfam" id="PF01833"/>
    </source>
</evidence>
<dbReference type="PANTHER" id="PTHR22870">
    <property type="entry name" value="REGULATOR OF CHROMOSOME CONDENSATION"/>
    <property type="match status" value="1"/>
</dbReference>
<dbReference type="CDD" id="cd00102">
    <property type="entry name" value="IPT"/>
    <property type="match status" value="1"/>
</dbReference>
<dbReference type="EMBL" id="JNBS01003402">
    <property type="protein sequence ID" value="OQR87502.1"/>
    <property type="molecule type" value="Genomic_DNA"/>
</dbReference>
<dbReference type="AlphaFoldDB" id="A0A1V9YP54"/>
<dbReference type="Pfam" id="PF01833">
    <property type="entry name" value="TIG"/>
    <property type="match status" value="1"/>
</dbReference>
<evidence type="ECO:0000259" key="5">
    <source>
        <dbReference type="Pfam" id="PF25390"/>
    </source>
</evidence>
<name>A0A1V9YP54_9STRA</name>
<dbReference type="Proteomes" id="UP000243217">
    <property type="component" value="Unassembled WGS sequence"/>
</dbReference>
<feature type="repeat" description="RCC1" evidence="2">
    <location>
        <begin position="137"/>
        <end position="199"/>
    </location>
</feature>
<comment type="caution">
    <text evidence="6">The sequence shown here is derived from an EMBL/GenBank/DDBJ whole genome shotgun (WGS) entry which is preliminary data.</text>
</comment>
<dbReference type="InterPro" id="IPR009091">
    <property type="entry name" value="RCC1/BLIP-II"/>
</dbReference>
<feature type="repeat" description="RCC1" evidence="2">
    <location>
        <begin position="84"/>
        <end position="136"/>
    </location>
</feature>
<reference evidence="6 7" key="1">
    <citation type="journal article" date="2014" name="Genome Biol. Evol.">
        <title>The secreted proteins of Achlya hypogyna and Thraustotheca clavata identify the ancestral oomycete secretome and reveal gene acquisitions by horizontal gene transfer.</title>
        <authorList>
            <person name="Misner I."/>
            <person name="Blouin N."/>
            <person name="Leonard G."/>
            <person name="Richards T.A."/>
            <person name="Lane C.E."/>
        </authorList>
    </citation>
    <scope>NUCLEOTIDE SEQUENCE [LARGE SCALE GENOMIC DNA]</scope>
    <source>
        <strain evidence="6 7">ATCC 34112</strain>
    </source>
</reference>
<dbReference type="PROSITE" id="PS50012">
    <property type="entry name" value="RCC1_3"/>
    <property type="match status" value="5"/>
</dbReference>
<dbReference type="InterPro" id="IPR051210">
    <property type="entry name" value="Ub_ligase/GEF_domain"/>
</dbReference>
<protein>
    <recommendedName>
        <fullName evidence="8">Regulator of chromosome condensation (RCC1)</fullName>
    </recommendedName>
</protein>
<dbReference type="Gene3D" id="2.60.40.10">
    <property type="entry name" value="Immunoglobulins"/>
    <property type="match status" value="1"/>
</dbReference>
<dbReference type="SUPFAM" id="SSF50985">
    <property type="entry name" value="RCC1/BLIP-II"/>
    <property type="match status" value="1"/>
</dbReference>
<dbReference type="InterPro" id="IPR058923">
    <property type="entry name" value="RCC1-like_dom"/>
</dbReference>
<organism evidence="6 7">
    <name type="scientific">Thraustotheca clavata</name>
    <dbReference type="NCBI Taxonomy" id="74557"/>
    <lineage>
        <taxon>Eukaryota</taxon>
        <taxon>Sar</taxon>
        <taxon>Stramenopiles</taxon>
        <taxon>Oomycota</taxon>
        <taxon>Saprolegniomycetes</taxon>
        <taxon>Saprolegniales</taxon>
        <taxon>Achlyaceae</taxon>
        <taxon>Thraustotheca</taxon>
    </lineage>
</organism>
<feature type="domain" description="IPT/TIG" evidence="4">
    <location>
        <begin position="356"/>
        <end position="443"/>
    </location>
</feature>
<feature type="repeat" description="RCC1" evidence="2">
    <location>
        <begin position="200"/>
        <end position="252"/>
    </location>
</feature>
<dbReference type="InterPro" id="IPR014756">
    <property type="entry name" value="Ig_E-set"/>
</dbReference>
<evidence type="ECO:0000256" key="2">
    <source>
        <dbReference type="PROSITE-ProRule" id="PRU00235"/>
    </source>
</evidence>
<feature type="repeat" description="RCC1" evidence="2">
    <location>
        <begin position="253"/>
        <end position="301"/>
    </location>
</feature>
<dbReference type="InterPro" id="IPR013783">
    <property type="entry name" value="Ig-like_fold"/>
</dbReference>